<evidence type="ECO:0000313" key="2">
    <source>
        <dbReference type="Proteomes" id="UP001060895"/>
    </source>
</evidence>
<proteinExistence type="predicted"/>
<sequence length="124" mass="14104">MITVFWGNPCTVPPPDIPTLDDGRTRWACTLLAAGDSEAVRATHAPAVRPGLGWCHGWSPLLDAPRRWSGERKAAARRRNLRRRLDRAVPLFADQLEADELSRRPAYFDASSIEDDERRREERN</sequence>
<protein>
    <submittedName>
        <fullName evidence="1">Uncharacterized protein</fullName>
    </submittedName>
</protein>
<gene>
    <name evidence="1" type="ORF">AA12717_2173</name>
</gene>
<dbReference type="Proteomes" id="UP001060895">
    <property type="component" value="Unassembled WGS sequence"/>
</dbReference>
<accession>A0ABQ0P7P8</accession>
<comment type="caution">
    <text evidence="1">The sequence shown here is derived from an EMBL/GenBank/DDBJ whole genome shotgun (WGS) entry which is preliminary data.</text>
</comment>
<evidence type="ECO:0000313" key="1">
    <source>
        <dbReference type="EMBL" id="GBQ25786.1"/>
    </source>
</evidence>
<keyword evidence="2" id="KW-1185">Reference proteome</keyword>
<name>A0ABQ0P7P8_9PROT</name>
<organism evidence="1 2">
    <name type="scientific">Gluconacetobacter sacchari DSM 12717</name>
    <dbReference type="NCBI Taxonomy" id="1307940"/>
    <lineage>
        <taxon>Bacteria</taxon>
        <taxon>Pseudomonadati</taxon>
        <taxon>Pseudomonadota</taxon>
        <taxon>Alphaproteobacteria</taxon>
        <taxon>Acetobacterales</taxon>
        <taxon>Acetobacteraceae</taxon>
        <taxon>Gluconacetobacter</taxon>
    </lineage>
</organism>
<dbReference type="EMBL" id="BAQP01000159">
    <property type="protein sequence ID" value="GBQ25786.1"/>
    <property type="molecule type" value="Genomic_DNA"/>
</dbReference>
<reference evidence="1" key="1">
    <citation type="submission" date="2013-04" db="EMBL/GenBank/DDBJ databases">
        <title>The genome sequencing project of 58 acetic acid bacteria.</title>
        <authorList>
            <person name="Okamoto-Kainuma A."/>
            <person name="Ishikawa M."/>
            <person name="Umino S."/>
            <person name="Koizumi Y."/>
            <person name="Shiwa Y."/>
            <person name="Yoshikawa H."/>
            <person name="Matsutani M."/>
            <person name="Matsushita K."/>
        </authorList>
    </citation>
    <scope>NUCLEOTIDE SEQUENCE</scope>
    <source>
        <strain evidence="1">DSM 12717</strain>
    </source>
</reference>